<protein>
    <submittedName>
        <fullName evidence="3">DNA polymerase ligase N-terminal domain-containing protein</fullName>
    </submittedName>
</protein>
<keyword evidence="4" id="KW-1185">Reference proteome</keyword>
<dbReference type="EMBL" id="JBFAUK010000023">
    <property type="protein sequence ID" value="MEV5509671.1"/>
    <property type="molecule type" value="Genomic_DNA"/>
</dbReference>
<dbReference type="NCBIfam" id="TIGR02777">
    <property type="entry name" value="LigD_PE_dom"/>
    <property type="match status" value="1"/>
</dbReference>
<dbReference type="Proteomes" id="UP001552594">
    <property type="component" value="Unassembled WGS sequence"/>
</dbReference>
<evidence type="ECO:0000313" key="3">
    <source>
        <dbReference type="EMBL" id="MEV5509671.1"/>
    </source>
</evidence>
<feature type="compositionally biased region" description="Basic and acidic residues" evidence="1">
    <location>
        <begin position="10"/>
        <end position="31"/>
    </location>
</feature>
<gene>
    <name evidence="3" type="ORF">AB0L16_25080</name>
</gene>
<name>A0ABV3K3D8_STRON</name>
<evidence type="ECO:0000259" key="2">
    <source>
        <dbReference type="Pfam" id="PF13298"/>
    </source>
</evidence>
<feature type="domain" description="DNA ligase D 3'-phosphoesterase" evidence="2">
    <location>
        <begin position="40"/>
        <end position="153"/>
    </location>
</feature>
<evidence type="ECO:0000256" key="1">
    <source>
        <dbReference type="SAM" id="MobiDB-lite"/>
    </source>
</evidence>
<sequence length="203" mass="22950">MARTRPALAEYRRKRDFSRTPEPSGERAARRGERPVFVVQIHDARTMHFDFRLEAEGVLKSWAVPKGPSGDPGDKRLAVPTEDHPLEYRHFEGVIAEGEYGGGTVIIWDEGTYRALTTDRAGREIPMGEALRNGHASFWLDGGKLRGGYSLTRMREGRDEAWMLVKRRDRYAAARGAPDPRRARSVRTRRTLGQVAAQAADHR</sequence>
<comment type="caution">
    <text evidence="3">The sequence shown here is derived from an EMBL/GenBank/DDBJ whole genome shotgun (WGS) entry which is preliminary data.</text>
</comment>
<proteinExistence type="predicted"/>
<dbReference type="InterPro" id="IPR014144">
    <property type="entry name" value="LigD_PE_domain"/>
</dbReference>
<dbReference type="GO" id="GO:0016874">
    <property type="term" value="F:ligase activity"/>
    <property type="evidence" value="ECO:0007669"/>
    <property type="project" value="UniProtKB-KW"/>
</dbReference>
<feature type="region of interest" description="Disordered" evidence="1">
    <location>
        <begin position="173"/>
        <end position="203"/>
    </location>
</feature>
<feature type="region of interest" description="Disordered" evidence="1">
    <location>
        <begin position="1"/>
        <end position="31"/>
    </location>
</feature>
<dbReference type="PANTHER" id="PTHR39465">
    <property type="entry name" value="DNA LIGASE D, 3'-PHOSPHOESTERASE DOMAIN"/>
    <property type="match status" value="1"/>
</dbReference>
<keyword evidence="3" id="KW-0436">Ligase</keyword>
<dbReference type="Pfam" id="PF13298">
    <property type="entry name" value="LigD_N"/>
    <property type="match status" value="1"/>
</dbReference>
<organism evidence="3 4">
    <name type="scientific">Streptomyces orinoci</name>
    <name type="common">Streptoverticillium orinoci</name>
    <dbReference type="NCBI Taxonomy" id="67339"/>
    <lineage>
        <taxon>Bacteria</taxon>
        <taxon>Bacillati</taxon>
        <taxon>Actinomycetota</taxon>
        <taxon>Actinomycetes</taxon>
        <taxon>Kitasatosporales</taxon>
        <taxon>Streptomycetaceae</taxon>
        <taxon>Streptomyces</taxon>
    </lineage>
</organism>
<evidence type="ECO:0000313" key="4">
    <source>
        <dbReference type="Proteomes" id="UP001552594"/>
    </source>
</evidence>
<accession>A0ABV3K3D8</accession>
<dbReference type="RefSeq" id="WP_109280083.1">
    <property type="nucleotide sequence ID" value="NZ_JBFAUK010000023.1"/>
</dbReference>
<reference evidence="3 4" key="1">
    <citation type="submission" date="2024-06" db="EMBL/GenBank/DDBJ databases">
        <title>The Natural Products Discovery Center: Release of the First 8490 Sequenced Strains for Exploring Actinobacteria Biosynthetic Diversity.</title>
        <authorList>
            <person name="Kalkreuter E."/>
            <person name="Kautsar S.A."/>
            <person name="Yang D."/>
            <person name="Bader C.D."/>
            <person name="Teijaro C.N."/>
            <person name="Fluegel L."/>
            <person name="Davis C.M."/>
            <person name="Simpson J.R."/>
            <person name="Lauterbach L."/>
            <person name="Steele A.D."/>
            <person name="Gui C."/>
            <person name="Meng S."/>
            <person name="Li G."/>
            <person name="Viehrig K."/>
            <person name="Ye F."/>
            <person name="Su P."/>
            <person name="Kiefer A.F."/>
            <person name="Nichols A."/>
            <person name="Cepeda A.J."/>
            <person name="Yan W."/>
            <person name="Fan B."/>
            <person name="Jiang Y."/>
            <person name="Adhikari A."/>
            <person name="Zheng C.-J."/>
            <person name="Schuster L."/>
            <person name="Cowan T.M."/>
            <person name="Smanski M.J."/>
            <person name="Chevrette M.G."/>
            <person name="De Carvalho L.P.S."/>
            <person name="Shen B."/>
        </authorList>
    </citation>
    <scope>NUCLEOTIDE SEQUENCE [LARGE SCALE GENOMIC DNA]</scope>
    <source>
        <strain evidence="3 4">NPDC052347</strain>
    </source>
</reference>
<dbReference type="PANTHER" id="PTHR39465:SF1">
    <property type="entry name" value="DNA LIGASE D 3'-PHOSPHOESTERASE DOMAIN-CONTAINING PROTEIN"/>
    <property type="match status" value="1"/>
</dbReference>